<sequence>MKRDNSQRKQRFTPSYKAPKRLSHSVILTREGQMVVRIDARKKKISPWITRRPFLSSRYVDHYVSPPVGTRFLAPSIDGGDKEFVKVLSGEVDRSEPFYM</sequence>
<dbReference type="Proteomes" id="UP000029507">
    <property type="component" value="Chromosome"/>
</dbReference>
<dbReference type="HOGENOM" id="CLU_2303153_0_0_9"/>
<dbReference type="STRING" id="169760.PSTEL_23190"/>
<keyword evidence="2" id="KW-1185">Reference proteome</keyword>
<name>A0A089LXD5_9BACL</name>
<evidence type="ECO:0000313" key="1">
    <source>
        <dbReference type="EMBL" id="AIQ65577.1"/>
    </source>
</evidence>
<gene>
    <name evidence="1" type="ORF">PSTEL_23190</name>
</gene>
<evidence type="ECO:0000313" key="2">
    <source>
        <dbReference type="Proteomes" id="UP000029507"/>
    </source>
</evidence>
<dbReference type="AlphaFoldDB" id="A0A089LXD5"/>
<protein>
    <submittedName>
        <fullName evidence="1">Uncharacterized protein</fullName>
    </submittedName>
</protein>
<dbReference type="EMBL" id="CP009286">
    <property type="protein sequence ID" value="AIQ65577.1"/>
    <property type="molecule type" value="Genomic_DNA"/>
</dbReference>
<proteinExistence type="predicted"/>
<organism evidence="1 2">
    <name type="scientific">Paenibacillus stellifer</name>
    <dbReference type="NCBI Taxonomy" id="169760"/>
    <lineage>
        <taxon>Bacteria</taxon>
        <taxon>Bacillati</taxon>
        <taxon>Bacillota</taxon>
        <taxon>Bacilli</taxon>
        <taxon>Bacillales</taxon>
        <taxon>Paenibacillaceae</taxon>
        <taxon>Paenibacillus</taxon>
    </lineage>
</organism>
<accession>A0A089LXD5</accession>
<reference evidence="1 2" key="1">
    <citation type="submission" date="2014-08" db="EMBL/GenBank/DDBJ databases">
        <title>Comparative genomics of the Paenibacillus odorifer group.</title>
        <authorList>
            <person name="den Bakker H.C."/>
            <person name="Tsai Y.-C."/>
            <person name="Martin N."/>
            <person name="Korlach J."/>
            <person name="Wiedmann M."/>
        </authorList>
    </citation>
    <scope>NUCLEOTIDE SEQUENCE [LARGE SCALE GENOMIC DNA]</scope>
    <source>
        <strain evidence="1 2">DSM 14472</strain>
    </source>
</reference>
<dbReference type="KEGG" id="pste:PSTEL_23190"/>